<dbReference type="InterPro" id="IPR001173">
    <property type="entry name" value="Glyco_trans_2-like"/>
</dbReference>
<organism evidence="2">
    <name type="scientific">marine sediment metagenome</name>
    <dbReference type="NCBI Taxonomy" id="412755"/>
    <lineage>
        <taxon>unclassified sequences</taxon>
        <taxon>metagenomes</taxon>
        <taxon>ecological metagenomes</taxon>
    </lineage>
</organism>
<dbReference type="InterPro" id="IPR000653">
    <property type="entry name" value="DegT/StrS_aminotransferase"/>
</dbReference>
<dbReference type="Pfam" id="PF00535">
    <property type="entry name" value="Glycos_transf_2"/>
    <property type="match status" value="1"/>
</dbReference>
<dbReference type="InterPro" id="IPR015424">
    <property type="entry name" value="PyrdxlP-dep_Trfase"/>
</dbReference>
<dbReference type="GO" id="GO:0030170">
    <property type="term" value="F:pyridoxal phosphate binding"/>
    <property type="evidence" value="ECO:0007669"/>
    <property type="project" value="TreeGrafter"/>
</dbReference>
<dbReference type="AlphaFoldDB" id="A0A0F9RTL8"/>
<feature type="non-terminal residue" evidence="2">
    <location>
        <position position="1"/>
    </location>
</feature>
<dbReference type="SUPFAM" id="SSF53448">
    <property type="entry name" value="Nucleotide-diphospho-sugar transferases"/>
    <property type="match status" value="1"/>
</dbReference>
<reference evidence="2" key="1">
    <citation type="journal article" date="2015" name="Nature">
        <title>Complex archaea that bridge the gap between prokaryotes and eukaryotes.</title>
        <authorList>
            <person name="Spang A."/>
            <person name="Saw J.H."/>
            <person name="Jorgensen S.L."/>
            <person name="Zaremba-Niedzwiedzka K."/>
            <person name="Martijn J."/>
            <person name="Lind A.E."/>
            <person name="van Eijk R."/>
            <person name="Schleper C."/>
            <person name="Guy L."/>
            <person name="Ettema T.J."/>
        </authorList>
    </citation>
    <scope>NUCLEOTIDE SEQUENCE</scope>
</reference>
<evidence type="ECO:0000313" key="2">
    <source>
        <dbReference type="EMBL" id="KKN58099.1"/>
    </source>
</evidence>
<gene>
    <name evidence="2" type="ORF">LCGC14_0555320</name>
</gene>
<dbReference type="EMBL" id="LAZR01000776">
    <property type="protein sequence ID" value="KKN58099.1"/>
    <property type="molecule type" value="Genomic_DNA"/>
</dbReference>
<dbReference type="PANTHER" id="PTHR30244">
    <property type="entry name" value="TRANSAMINASE"/>
    <property type="match status" value="1"/>
</dbReference>
<dbReference type="Gene3D" id="3.40.640.10">
    <property type="entry name" value="Type I PLP-dependent aspartate aminotransferase-like (Major domain)"/>
    <property type="match status" value="1"/>
</dbReference>
<comment type="caution">
    <text evidence="2">The sequence shown here is derived from an EMBL/GenBank/DDBJ whole genome shotgun (WGS) entry which is preliminary data.</text>
</comment>
<dbReference type="Pfam" id="PF01041">
    <property type="entry name" value="DegT_DnrJ_EryC1"/>
    <property type="match status" value="1"/>
</dbReference>
<protein>
    <recommendedName>
        <fullName evidence="1">Glycosyltransferase 2-like domain-containing protein</fullName>
    </recommendedName>
</protein>
<dbReference type="GO" id="GO:0000271">
    <property type="term" value="P:polysaccharide biosynthetic process"/>
    <property type="evidence" value="ECO:0007669"/>
    <property type="project" value="TreeGrafter"/>
</dbReference>
<dbReference type="CDD" id="cd04179">
    <property type="entry name" value="DPM_DPG-synthase_like"/>
    <property type="match status" value="1"/>
</dbReference>
<evidence type="ECO:0000259" key="1">
    <source>
        <dbReference type="Pfam" id="PF00535"/>
    </source>
</evidence>
<name>A0A0F9RTL8_9ZZZZ</name>
<dbReference type="PANTHER" id="PTHR30244:SF34">
    <property type="entry name" value="DTDP-4-AMINO-4,6-DIDEOXYGALACTOSE TRANSAMINASE"/>
    <property type="match status" value="1"/>
</dbReference>
<dbReference type="Gene3D" id="3.90.550.10">
    <property type="entry name" value="Spore Coat Polysaccharide Biosynthesis Protein SpsA, Chain A"/>
    <property type="match status" value="1"/>
</dbReference>
<dbReference type="InterPro" id="IPR015421">
    <property type="entry name" value="PyrdxlP-dep_Trfase_major"/>
</dbReference>
<dbReference type="GO" id="GO:0008483">
    <property type="term" value="F:transaminase activity"/>
    <property type="evidence" value="ECO:0007669"/>
    <property type="project" value="TreeGrafter"/>
</dbReference>
<dbReference type="SUPFAM" id="SSF53383">
    <property type="entry name" value="PLP-dependent transferases"/>
    <property type="match status" value="1"/>
</dbReference>
<dbReference type="InterPro" id="IPR029044">
    <property type="entry name" value="Nucleotide-diphossugar_trans"/>
</dbReference>
<dbReference type="CDD" id="cd00616">
    <property type="entry name" value="AHBA_syn"/>
    <property type="match status" value="1"/>
</dbReference>
<accession>A0A0F9RTL8</accession>
<proteinExistence type="predicted"/>
<dbReference type="InterPro" id="IPR015422">
    <property type="entry name" value="PyrdxlP-dep_Trfase_small"/>
</dbReference>
<sequence>IVDDGSTDNSVERIKEIENRDIRIIQHEKNRGYGASLLTGFENAVGDIIVTMDSDGQHNPEEIPNLIKPIIDNKADFVIGSRYLGKYYYKNPLYARVGAYVINVFFRMLFLQRVPDNQCGFRAFKKESIKIFKNMRNTGMGFSTELLFKAAFNQLKIVVTPVTANPRQHGPSRVNLIRILRSVSSCILYYILRKLEIDLNRFFLKKLYILKDKKTKGDIINMSIIRDNLKIQRLQKSKFNIQEIKLNKMFMNQNIRNAVLEVLNSGYYIKGPNLRHFEESFRDYIKSKYAIGVSSGTAALFLAYQELNLNPGDEVIVPSHTFIATATPLAYFKAKPVFVDIDPDTYCMNVENVKRKITPKTKCIVPVHIYGHPVDMDPLLEIAEERSIKIIEDCCQAHGAEYKGKKVGKLGDIGVFSFFPSKNMTVGGDGGMLVTNNEKYGEELKMRRDHGRKSKYENELLGLNFRLNEIQAVIGKEQLEYLEEWIEKRREIVNFYNDIFEKYPNVKIPSEKEWAKCSYYVYTIQIENRSSFIEHLNKKKIATGIYYPIPVHRQPIIQKLYGIQPKLGVTEEIVDKIVSLPLSPLLTEEELYRIKISIDSYMGGI</sequence>
<feature type="domain" description="Glycosyltransferase 2-like" evidence="1">
    <location>
        <begin position="1"/>
        <end position="129"/>
    </location>
</feature>
<dbReference type="Gene3D" id="3.90.1150.10">
    <property type="entry name" value="Aspartate Aminotransferase, domain 1"/>
    <property type="match status" value="1"/>
</dbReference>